<evidence type="ECO:0000313" key="2">
    <source>
        <dbReference type="Proteomes" id="UP001153678"/>
    </source>
</evidence>
<proteinExistence type="predicted"/>
<gene>
    <name evidence="1" type="ORF">FWILDA_LOCUS18648</name>
</gene>
<name>A0A9W4WZX7_9GLOM</name>
<dbReference type="AlphaFoldDB" id="A0A9W4WZX7"/>
<keyword evidence="2" id="KW-1185">Reference proteome</keyword>
<feature type="non-terminal residue" evidence="1">
    <location>
        <position position="165"/>
    </location>
</feature>
<dbReference type="OrthoDB" id="2444892at2759"/>
<sequence length="165" mass="19245">GEVESFVQKLLDKKSRKKKKYDGILSFSRQFEFIYVETATTSILSKSDKDLSKLHNAIILMFKHMVSTLPEKLLHEISSMPILCVQFSGASVEVYLAIWLANMRPVVFSIMDFEIAEEITTFPKMTKPFIQNLHKRYQTLLTKEADYYLDDDNTWTSPIRMKARH</sequence>
<dbReference type="EMBL" id="CAMKVN010019031">
    <property type="protein sequence ID" value="CAI2198590.1"/>
    <property type="molecule type" value="Genomic_DNA"/>
</dbReference>
<evidence type="ECO:0000313" key="1">
    <source>
        <dbReference type="EMBL" id="CAI2198590.1"/>
    </source>
</evidence>
<comment type="caution">
    <text evidence="1">The sequence shown here is derived from an EMBL/GenBank/DDBJ whole genome shotgun (WGS) entry which is preliminary data.</text>
</comment>
<reference evidence="1" key="1">
    <citation type="submission" date="2022-08" db="EMBL/GenBank/DDBJ databases">
        <authorList>
            <person name="Kallberg Y."/>
            <person name="Tangrot J."/>
            <person name="Rosling A."/>
        </authorList>
    </citation>
    <scope>NUCLEOTIDE SEQUENCE</scope>
    <source>
        <strain evidence="1">Wild A</strain>
    </source>
</reference>
<protein>
    <submittedName>
        <fullName evidence="1">713_t:CDS:1</fullName>
    </submittedName>
</protein>
<organism evidence="1 2">
    <name type="scientific">Funneliformis geosporum</name>
    <dbReference type="NCBI Taxonomy" id="1117311"/>
    <lineage>
        <taxon>Eukaryota</taxon>
        <taxon>Fungi</taxon>
        <taxon>Fungi incertae sedis</taxon>
        <taxon>Mucoromycota</taxon>
        <taxon>Glomeromycotina</taxon>
        <taxon>Glomeromycetes</taxon>
        <taxon>Glomerales</taxon>
        <taxon>Glomeraceae</taxon>
        <taxon>Funneliformis</taxon>
    </lineage>
</organism>
<dbReference type="Proteomes" id="UP001153678">
    <property type="component" value="Unassembled WGS sequence"/>
</dbReference>
<accession>A0A9W4WZX7</accession>